<organism evidence="2 3">
    <name type="scientific">Nocardia pulmonis</name>
    <dbReference type="NCBI Taxonomy" id="2951408"/>
    <lineage>
        <taxon>Bacteria</taxon>
        <taxon>Bacillati</taxon>
        <taxon>Actinomycetota</taxon>
        <taxon>Actinomycetes</taxon>
        <taxon>Mycobacteriales</taxon>
        <taxon>Nocardiaceae</taxon>
        <taxon>Nocardia</taxon>
    </lineage>
</organism>
<evidence type="ECO:0000256" key="1">
    <source>
        <dbReference type="SAM" id="Phobius"/>
    </source>
</evidence>
<evidence type="ECO:0000313" key="3">
    <source>
        <dbReference type="Proteomes" id="UP001139157"/>
    </source>
</evidence>
<feature type="transmembrane region" description="Helical" evidence="1">
    <location>
        <begin position="108"/>
        <end position="127"/>
    </location>
</feature>
<evidence type="ECO:0000313" key="2">
    <source>
        <dbReference type="EMBL" id="MCM6772397.1"/>
    </source>
</evidence>
<dbReference type="EMBL" id="JAMRXG010000001">
    <property type="protein sequence ID" value="MCM6772397.1"/>
    <property type="molecule type" value="Genomic_DNA"/>
</dbReference>
<dbReference type="RefSeq" id="WP_251909255.1">
    <property type="nucleotide sequence ID" value="NZ_JAMRXG010000001.1"/>
</dbReference>
<dbReference type="AlphaFoldDB" id="A0A9X2E1P9"/>
<keyword evidence="3" id="KW-1185">Reference proteome</keyword>
<gene>
    <name evidence="2" type="ORF">NDR86_02785</name>
</gene>
<keyword evidence="1" id="KW-0812">Transmembrane</keyword>
<feature type="transmembrane region" description="Helical" evidence="1">
    <location>
        <begin position="82"/>
        <end position="102"/>
    </location>
</feature>
<keyword evidence="1" id="KW-1133">Transmembrane helix</keyword>
<proteinExistence type="predicted"/>
<name>A0A9X2E1P9_9NOCA</name>
<keyword evidence="1" id="KW-0472">Membrane</keyword>
<comment type="caution">
    <text evidence="2">The sequence shown here is derived from an EMBL/GenBank/DDBJ whole genome shotgun (WGS) entry which is preliminary data.</text>
</comment>
<dbReference type="Proteomes" id="UP001139157">
    <property type="component" value="Unassembled WGS sequence"/>
</dbReference>
<feature type="transmembrane region" description="Helical" evidence="1">
    <location>
        <begin position="53"/>
        <end position="75"/>
    </location>
</feature>
<accession>A0A9X2E1P9</accession>
<sequence length="129" mass="13440">MRIDARTRTLRLTLALLSGLVAIWALTGAAGLATGVVSLGGTLEQRLPWHSPAFAAIMLALIVGAPMAATAWWAAHKNRRTAAAAVLSGSALIGWILVQLAVIRTGSWLQPVCVILGAAILALGLRLRS</sequence>
<reference evidence="2" key="1">
    <citation type="submission" date="2022-06" db="EMBL/GenBank/DDBJ databases">
        <title>Novel species in genus nocardia.</title>
        <authorList>
            <person name="Li F."/>
        </authorList>
    </citation>
    <scope>NUCLEOTIDE SEQUENCE</scope>
    <source>
        <strain evidence="2">CDC141</strain>
    </source>
</reference>
<protein>
    <submittedName>
        <fullName evidence="2">Uncharacterized protein</fullName>
    </submittedName>
</protein>
<feature type="transmembrane region" description="Helical" evidence="1">
    <location>
        <begin position="12"/>
        <end position="33"/>
    </location>
</feature>